<evidence type="ECO:0000313" key="1">
    <source>
        <dbReference type="EMBL" id="QDS97187.1"/>
    </source>
</evidence>
<reference evidence="1 2" key="1">
    <citation type="submission" date="2019-02" db="EMBL/GenBank/DDBJ databases">
        <title>Deep-cultivation of Planctomycetes and their phenomic and genomic characterization uncovers novel biology.</title>
        <authorList>
            <person name="Wiegand S."/>
            <person name="Jogler M."/>
            <person name="Boedeker C."/>
            <person name="Pinto D."/>
            <person name="Vollmers J."/>
            <person name="Rivas-Marin E."/>
            <person name="Kohn T."/>
            <person name="Peeters S.H."/>
            <person name="Heuer A."/>
            <person name="Rast P."/>
            <person name="Oberbeckmann S."/>
            <person name="Bunk B."/>
            <person name="Jeske O."/>
            <person name="Meyerdierks A."/>
            <person name="Storesund J.E."/>
            <person name="Kallscheuer N."/>
            <person name="Luecker S."/>
            <person name="Lage O.M."/>
            <person name="Pohl T."/>
            <person name="Merkel B.J."/>
            <person name="Hornburger P."/>
            <person name="Mueller R.-W."/>
            <person name="Bruemmer F."/>
            <person name="Labrenz M."/>
            <person name="Spormann A.M."/>
            <person name="Op den Camp H."/>
            <person name="Overmann J."/>
            <person name="Amann R."/>
            <person name="Jetten M.S.M."/>
            <person name="Mascher T."/>
            <person name="Medema M.H."/>
            <person name="Devos D.P."/>
            <person name="Kaster A.-K."/>
            <person name="Ovreas L."/>
            <person name="Rohde M."/>
            <person name="Galperin M.Y."/>
            <person name="Jogler C."/>
        </authorList>
    </citation>
    <scope>NUCLEOTIDE SEQUENCE [LARGE SCALE GENOMIC DNA]</scope>
    <source>
        <strain evidence="1 2">HG15A2</strain>
    </source>
</reference>
<keyword evidence="2" id="KW-1185">Reference proteome</keyword>
<accession>A0A517MQY0</accession>
<dbReference type="AlphaFoldDB" id="A0A517MQY0"/>
<name>A0A517MQY0_9BACT</name>
<dbReference type="Proteomes" id="UP000319852">
    <property type="component" value="Chromosome"/>
</dbReference>
<gene>
    <name evidence="1" type="ORF">HG15A2_04470</name>
</gene>
<sequence>MLDLFDKLRVQDKKVGHWFARVLRERTREQQQQSQVQVAELNRQLTLVRHQQDQLLNLRHLEEIDPNTFASKGTELRDRVARLTLQVESLDRGRSEVGEIAVKAFELSQTLKQQWLTADYRAKRRLLEIVRLNFKLDDVNLVPEWRKPFDVLAEGLDSENSRADRI</sequence>
<dbReference type="KEGG" id="amob:HG15A2_04470"/>
<proteinExistence type="predicted"/>
<dbReference type="EMBL" id="CP036263">
    <property type="protein sequence ID" value="QDS97187.1"/>
    <property type="molecule type" value="Genomic_DNA"/>
</dbReference>
<organism evidence="1 2">
    <name type="scientific">Adhaeretor mobilis</name>
    <dbReference type="NCBI Taxonomy" id="1930276"/>
    <lineage>
        <taxon>Bacteria</taxon>
        <taxon>Pseudomonadati</taxon>
        <taxon>Planctomycetota</taxon>
        <taxon>Planctomycetia</taxon>
        <taxon>Pirellulales</taxon>
        <taxon>Lacipirellulaceae</taxon>
        <taxon>Adhaeretor</taxon>
    </lineage>
</organism>
<evidence type="ECO:0000313" key="2">
    <source>
        <dbReference type="Proteomes" id="UP000319852"/>
    </source>
</evidence>
<protein>
    <submittedName>
        <fullName evidence="1">Uncharacterized protein</fullName>
    </submittedName>
</protein>